<dbReference type="GO" id="GO:0035329">
    <property type="term" value="P:hippo signaling"/>
    <property type="evidence" value="ECO:0007669"/>
    <property type="project" value="InterPro"/>
</dbReference>
<dbReference type="GO" id="GO:0006915">
    <property type="term" value="P:apoptotic process"/>
    <property type="evidence" value="ECO:0007669"/>
    <property type="project" value="InterPro"/>
</dbReference>
<dbReference type="InterPro" id="IPR001202">
    <property type="entry name" value="WW_dom"/>
</dbReference>
<dbReference type="InterPro" id="IPR030030">
    <property type="entry name" value="Sav"/>
</dbReference>
<organism evidence="2 3">
    <name type="scientific">Adineta steineri</name>
    <dbReference type="NCBI Taxonomy" id="433720"/>
    <lineage>
        <taxon>Eukaryota</taxon>
        <taxon>Metazoa</taxon>
        <taxon>Spiralia</taxon>
        <taxon>Gnathifera</taxon>
        <taxon>Rotifera</taxon>
        <taxon>Eurotatoria</taxon>
        <taxon>Bdelloidea</taxon>
        <taxon>Adinetida</taxon>
        <taxon>Adinetidae</taxon>
        <taxon>Adineta</taxon>
    </lineage>
</organism>
<dbReference type="PANTHER" id="PTHR47522">
    <property type="entry name" value="SALVADOR FAMILY WW DOMAIN-CONTAINING PROTEIN 1"/>
    <property type="match status" value="1"/>
</dbReference>
<accession>A0A820LJ35</accession>
<gene>
    <name evidence="2" type="ORF">OKA104_LOCUS49172</name>
</gene>
<dbReference type="InterPro" id="IPR036020">
    <property type="entry name" value="WW_dom_sf"/>
</dbReference>
<dbReference type="PROSITE" id="PS01159">
    <property type="entry name" value="WW_DOMAIN_1"/>
    <property type="match status" value="1"/>
</dbReference>
<dbReference type="PANTHER" id="PTHR47522:SF2">
    <property type="entry name" value="PROTEIN SALVADOR HOMOLOG 1"/>
    <property type="match status" value="1"/>
</dbReference>
<dbReference type="EMBL" id="CAJOAY010022512">
    <property type="protein sequence ID" value="CAF4358117.1"/>
    <property type="molecule type" value="Genomic_DNA"/>
</dbReference>
<protein>
    <recommendedName>
        <fullName evidence="1">WW domain-containing protein</fullName>
    </recommendedName>
</protein>
<evidence type="ECO:0000259" key="1">
    <source>
        <dbReference type="PROSITE" id="PS50020"/>
    </source>
</evidence>
<feature type="domain" description="WW" evidence="1">
    <location>
        <begin position="85"/>
        <end position="118"/>
    </location>
</feature>
<name>A0A820LJ35_9BILA</name>
<dbReference type="CDD" id="cd00201">
    <property type="entry name" value="WW"/>
    <property type="match status" value="1"/>
</dbReference>
<dbReference type="Gene3D" id="2.20.70.10">
    <property type="match status" value="1"/>
</dbReference>
<dbReference type="AlphaFoldDB" id="A0A820LJ35"/>
<evidence type="ECO:0000313" key="2">
    <source>
        <dbReference type="EMBL" id="CAF4358117.1"/>
    </source>
</evidence>
<dbReference type="GO" id="GO:0005829">
    <property type="term" value="C:cytosol"/>
    <property type="evidence" value="ECO:0007669"/>
    <property type="project" value="TreeGrafter"/>
</dbReference>
<evidence type="ECO:0000313" key="3">
    <source>
        <dbReference type="Proteomes" id="UP000663881"/>
    </source>
</evidence>
<feature type="non-terminal residue" evidence="2">
    <location>
        <position position="1"/>
    </location>
</feature>
<dbReference type="PROSITE" id="PS50020">
    <property type="entry name" value="WW_DOMAIN_2"/>
    <property type="match status" value="1"/>
</dbReference>
<dbReference type="GO" id="GO:0060090">
    <property type="term" value="F:molecular adaptor activity"/>
    <property type="evidence" value="ECO:0007669"/>
    <property type="project" value="InterPro"/>
</dbReference>
<dbReference type="GO" id="GO:0043065">
    <property type="term" value="P:positive regulation of apoptotic process"/>
    <property type="evidence" value="ECO:0007669"/>
    <property type="project" value="TreeGrafter"/>
</dbReference>
<reference evidence="2" key="1">
    <citation type="submission" date="2021-02" db="EMBL/GenBank/DDBJ databases">
        <authorList>
            <person name="Nowell W R."/>
        </authorList>
    </citation>
    <scope>NUCLEOTIDE SEQUENCE</scope>
</reference>
<sequence length="120" mass="13655">MFFVELNTPIPYESAEQSMLTKDYSLLKRSVLQRVRGKATVGLAYINPSTALAREESVENENNQQPEAGFEIINHRDIPQSLTEIPLPPGWEERKDAAGRTYYVDHTTRTTTWSRPTGET</sequence>
<dbReference type="SUPFAM" id="SSF51045">
    <property type="entry name" value="WW domain"/>
    <property type="match status" value="1"/>
</dbReference>
<dbReference type="Pfam" id="PF00397">
    <property type="entry name" value="WW"/>
    <property type="match status" value="1"/>
</dbReference>
<proteinExistence type="predicted"/>
<dbReference type="Proteomes" id="UP000663881">
    <property type="component" value="Unassembled WGS sequence"/>
</dbReference>
<dbReference type="GO" id="GO:0008285">
    <property type="term" value="P:negative regulation of cell population proliferation"/>
    <property type="evidence" value="ECO:0007669"/>
    <property type="project" value="TreeGrafter"/>
</dbReference>
<dbReference type="SMART" id="SM00456">
    <property type="entry name" value="WW"/>
    <property type="match status" value="1"/>
</dbReference>
<comment type="caution">
    <text evidence="2">The sequence shown here is derived from an EMBL/GenBank/DDBJ whole genome shotgun (WGS) entry which is preliminary data.</text>
</comment>